<dbReference type="GO" id="GO:0050479">
    <property type="term" value="F:glyceryl-ether monooxygenase activity"/>
    <property type="evidence" value="ECO:0007669"/>
    <property type="project" value="TreeGrafter"/>
</dbReference>
<accession>A0AAN7U3Z0</accession>
<proteinExistence type="predicted"/>
<feature type="transmembrane region" description="Helical" evidence="7">
    <location>
        <begin position="353"/>
        <end position="373"/>
    </location>
</feature>
<evidence type="ECO:0000313" key="10">
    <source>
        <dbReference type="Proteomes" id="UP001344447"/>
    </source>
</evidence>
<gene>
    <name evidence="9" type="ORF">RB653_003113</name>
</gene>
<reference evidence="9 10" key="1">
    <citation type="submission" date="2023-11" db="EMBL/GenBank/DDBJ databases">
        <title>Dfirmibasis_genome.</title>
        <authorList>
            <person name="Edelbroek B."/>
            <person name="Kjellin J."/>
            <person name="Jerlstrom-Hultqvist J."/>
            <person name="Soderbom F."/>
        </authorList>
    </citation>
    <scope>NUCLEOTIDE SEQUENCE [LARGE SCALE GENOMIC DNA]</scope>
    <source>
        <strain evidence="9 10">TNS-C-14</strain>
    </source>
</reference>
<protein>
    <recommendedName>
        <fullName evidence="8">Fatty acid hydroxylase domain-containing protein</fullName>
    </recommendedName>
</protein>
<name>A0AAN7U3Z0_9MYCE</name>
<organism evidence="9 10">
    <name type="scientific">Dictyostelium firmibasis</name>
    <dbReference type="NCBI Taxonomy" id="79012"/>
    <lineage>
        <taxon>Eukaryota</taxon>
        <taxon>Amoebozoa</taxon>
        <taxon>Evosea</taxon>
        <taxon>Eumycetozoa</taxon>
        <taxon>Dictyostelia</taxon>
        <taxon>Dictyosteliales</taxon>
        <taxon>Dictyosteliaceae</taxon>
        <taxon>Dictyostelium</taxon>
    </lineage>
</organism>
<feature type="transmembrane region" description="Helical" evidence="7">
    <location>
        <begin position="325"/>
        <end position="347"/>
    </location>
</feature>
<keyword evidence="10" id="KW-1185">Reference proteome</keyword>
<evidence type="ECO:0000256" key="5">
    <source>
        <dbReference type="ARBA" id="ARBA00023098"/>
    </source>
</evidence>
<comment type="subcellular location">
    <subcellularLocation>
        <location evidence="1">Endomembrane system</location>
        <topology evidence="1">Multi-pass membrane protein</topology>
    </subcellularLocation>
</comment>
<comment type="caution">
    <text evidence="9">The sequence shown here is derived from an EMBL/GenBank/DDBJ whole genome shotgun (WGS) entry which is preliminary data.</text>
</comment>
<feature type="transmembrane region" description="Helical" evidence="7">
    <location>
        <begin position="20"/>
        <end position="38"/>
    </location>
</feature>
<evidence type="ECO:0000256" key="1">
    <source>
        <dbReference type="ARBA" id="ARBA00004127"/>
    </source>
</evidence>
<dbReference type="EMBL" id="JAVFKY010000004">
    <property type="protein sequence ID" value="KAK5578160.1"/>
    <property type="molecule type" value="Genomic_DNA"/>
</dbReference>
<dbReference type="GO" id="GO:0006643">
    <property type="term" value="P:membrane lipid metabolic process"/>
    <property type="evidence" value="ECO:0007669"/>
    <property type="project" value="TreeGrafter"/>
</dbReference>
<dbReference type="GO" id="GO:0005506">
    <property type="term" value="F:iron ion binding"/>
    <property type="evidence" value="ECO:0007669"/>
    <property type="project" value="InterPro"/>
</dbReference>
<evidence type="ECO:0000256" key="4">
    <source>
        <dbReference type="ARBA" id="ARBA00023002"/>
    </source>
</evidence>
<dbReference type="PANTHER" id="PTHR21624:SF1">
    <property type="entry name" value="ALKYLGLYCEROL MONOOXYGENASE"/>
    <property type="match status" value="1"/>
</dbReference>
<keyword evidence="2 7" id="KW-0812">Transmembrane</keyword>
<dbReference type="Pfam" id="PF04116">
    <property type="entry name" value="FA_hydroxylase"/>
    <property type="match status" value="1"/>
</dbReference>
<evidence type="ECO:0000256" key="3">
    <source>
        <dbReference type="ARBA" id="ARBA00022989"/>
    </source>
</evidence>
<evidence type="ECO:0000256" key="6">
    <source>
        <dbReference type="ARBA" id="ARBA00023136"/>
    </source>
</evidence>
<evidence type="ECO:0000256" key="2">
    <source>
        <dbReference type="ARBA" id="ARBA00022692"/>
    </source>
</evidence>
<sequence length="452" mass="53677">MVEFTLLDDDVYFHDYIADFIPLFILSILLEFVINVFFKKKKNYYSLSDSLSSMGTGISTVVLERIVPYTILSSIEFVGAVYIYKHYRFFDVFESSIIAWIICLLAVDFVYYWFHRFAHEINFMWATHVTHHSSDKYNLTTALRQSIFQMYFSWILFLPIGFFIPPGIYVFHKQFNTINQFWIHTQLIGKLPWPIEFIMNTPSHHRVHHGRNPKYLDKNYAGTLIIWDRIFGTFQEEDIENERVYYGLVHQFESNDPTWSQIHHWFDIYDKQKQYSSIKEKLKSIFYGPGWKKGDTNRIGDLSTIPIPTEKDEKERIKPSLSTSLNIYLFIHYFLSSFLALSLRSLFEDKIGSANVTCSFIFVYMGLTSFGAIFDRKWYAILLEHSRLWSFIIYTLYLESNSSIISQNFQIISLIRYIYFFSSMFLIIKKLSPWSILSNYLKSSKKLLNKLD</sequence>
<evidence type="ECO:0000313" key="9">
    <source>
        <dbReference type="EMBL" id="KAK5578160.1"/>
    </source>
</evidence>
<dbReference type="PANTHER" id="PTHR21624">
    <property type="entry name" value="STEROL DESATURASE-RELATED PROTEIN"/>
    <property type="match status" value="1"/>
</dbReference>
<dbReference type="InterPro" id="IPR006694">
    <property type="entry name" value="Fatty_acid_hydroxylase"/>
</dbReference>
<keyword evidence="5" id="KW-0443">Lipid metabolism</keyword>
<keyword evidence="6 7" id="KW-0472">Membrane</keyword>
<keyword evidence="3 7" id="KW-1133">Transmembrane helix</keyword>
<dbReference type="Proteomes" id="UP001344447">
    <property type="component" value="Unassembled WGS sequence"/>
</dbReference>
<keyword evidence="4" id="KW-0560">Oxidoreductase</keyword>
<feature type="transmembrane region" description="Helical" evidence="7">
    <location>
        <begin position="151"/>
        <end position="171"/>
    </location>
</feature>
<feature type="domain" description="Fatty acid hydroxylase" evidence="8">
    <location>
        <begin position="100"/>
        <end position="233"/>
    </location>
</feature>
<feature type="transmembrane region" description="Helical" evidence="7">
    <location>
        <begin position="409"/>
        <end position="428"/>
    </location>
</feature>
<feature type="transmembrane region" description="Helical" evidence="7">
    <location>
        <begin position="92"/>
        <end position="114"/>
    </location>
</feature>
<evidence type="ECO:0000259" key="8">
    <source>
        <dbReference type="Pfam" id="PF04116"/>
    </source>
</evidence>
<dbReference type="AlphaFoldDB" id="A0AAN7U3Z0"/>
<evidence type="ECO:0000256" key="7">
    <source>
        <dbReference type="SAM" id="Phobius"/>
    </source>
</evidence>
<dbReference type="GO" id="GO:0016020">
    <property type="term" value="C:membrane"/>
    <property type="evidence" value="ECO:0007669"/>
    <property type="project" value="GOC"/>
</dbReference>
<dbReference type="GO" id="GO:0005783">
    <property type="term" value="C:endoplasmic reticulum"/>
    <property type="evidence" value="ECO:0007669"/>
    <property type="project" value="TreeGrafter"/>
</dbReference>
<dbReference type="InterPro" id="IPR051689">
    <property type="entry name" value="Sterol_desaturase/TMEM195"/>
</dbReference>
<dbReference type="GO" id="GO:0008610">
    <property type="term" value="P:lipid biosynthetic process"/>
    <property type="evidence" value="ECO:0007669"/>
    <property type="project" value="InterPro"/>
</dbReference>